<name>A0ABR4LY92_9EURO</name>
<keyword evidence="3" id="KW-1185">Reference proteome</keyword>
<evidence type="ECO:0000259" key="1">
    <source>
        <dbReference type="Pfam" id="PF21831"/>
    </source>
</evidence>
<organism evidence="2 3">
    <name type="scientific">Aspergillus lucknowensis</name>
    <dbReference type="NCBI Taxonomy" id="176173"/>
    <lineage>
        <taxon>Eukaryota</taxon>
        <taxon>Fungi</taxon>
        <taxon>Dikarya</taxon>
        <taxon>Ascomycota</taxon>
        <taxon>Pezizomycotina</taxon>
        <taxon>Eurotiomycetes</taxon>
        <taxon>Eurotiomycetidae</taxon>
        <taxon>Eurotiales</taxon>
        <taxon>Aspergillaceae</taxon>
        <taxon>Aspergillus</taxon>
        <taxon>Aspergillus subgen. Nidulantes</taxon>
    </lineage>
</organism>
<gene>
    <name evidence="2" type="ORF">BJX67DRAFT_379064</name>
</gene>
<comment type="caution">
    <text evidence="2">The sequence shown here is derived from an EMBL/GenBank/DDBJ whole genome shotgun (WGS) entry which is preliminary data.</text>
</comment>
<dbReference type="RefSeq" id="XP_070888492.1">
    <property type="nucleotide sequence ID" value="XM_071032489.1"/>
</dbReference>
<dbReference type="EMBL" id="JBFXLQ010000009">
    <property type="protein sequence ID" value="KAL2869513.1"/>
    <property type="molecule type" value="Genomic_DNA"/>
</dbReference>
<protein>
    <recommendedName>
        <fullName evidence="1">DUF6891 domain-containing protein</fullName>
    </recommendedName>
</protein>
<evidence type="ECO:0000313" key="3">
    <source>
        <dbReference type="Proteomes" id="UP001610432"/>
    </source>
</evidence>
<reference evidence="2 3" key="1">
    <citation type="submission" date="2024-07" db="EMBL/GenBank/DDBJ databases">
        <title>Section-level genome sequencing and comparative genomics of Aspergillus sections Usti and Cavernicolus.</title>
        <authorList>
            <consortium name="Lawrence Berkeley National Laboratory"/>
            <person name="Nybo J.L."/>
            <person name="Vesth T.C."/>
            <person name="Theobald S."/>
            <person name="Frisvad J.C."/>
            <person name="Larsen T.O."/>
            <person name="Kjaerboelling I."/>
            <person name="Rothschild-Mancinelli K."/>
            <person name="Lyhne E.K."/>
            <person name="Kogle M.E."/>
            <person name="Barry K."/>
            <person name="Clum A."/>
            <person name="Na H."/>
            <person name="Ledsgaard L."/>
            <person name="Lin J."/>
            <person name="Lipzen A."/>
            <person name="Kuo A."/>
            <person name="Riley R."/>
            <person name="Mondo S."/>
            <person name="Labutti K."/>
            <person name="Haridas S."/>
            <person name="Pangalinan J."/>
            <person name="Salamov A.A."/>
            <person name="Simmons B.A."/>
            <person name="Magnuson J.K."/>
            <person name="Chen J."/>
            <person name="Drula E."/>
            <person name="Henrissat B."/>
            <person name="Wiebenga A."/>
            <person name="Lubbers R.J."/>
            <person name="Gomes A.C."/>
            <person name="Macurrencykelacurrency M.R."/>
            <person name="Stajich J."/>
            <person name="Grigoriev I.V."/>
            <person name="Mortensen U.H."/>
            <person name="De Vries R.P."/>
            <person name="Baker S.E."/>
            <person name="Andersen M.R."/>
        </authorList>
    </citation>
    <scope>NUCLEOTIDE SEQUENCE [LARGE SCALE GENOMIC DNA]</scope>
    <source>
        <strain evidence="2 3">CBS 449.75</strain>
    </source>
</reference>
<accession>A0ABR4LY92</accession>
<feature type="domain" description="DUF6891" evidence="1">
    <location>
        <begin position="7"/>
        <end position="201"/>
    </location>
</feature>
<dbReference type="Proteomes" id="UP001610432">
    <property type="component" value="Unassembled WGS sequence"/>
</dbReference>
<proteinExistence type="predicted"/>
<dbReference type="GeneID" id="98147561"/>
<dbReference type="InterPro" id="IPR054186">
    <property type="entry name" value="DUF6891"/>
</dbReference>
<dbReference type="Pfam" id="PF21831">
    <property type="entry name" value="DUF6891"/>
    <property type="match status" value="1"/>
</dbReference>
<sequence length="211" mass="23632">MPIPQKTVTKLRADATAKVRSGFYTREAIISSLVELAQYYSRRARADEARSLATTLVAEAWAAQLARQASWPEGERTSYERLAAAFEAMNSGEVLAKMNWTCCATCGGEEIREEREIALEKGQGEGGWLGYVFFHEQSTEAVVGGDTKLPLYFSSFDEVQEKDEEVGRRIVRCLEAEGLEVEWDGDTRIGIVVKIPEWRRRIPEGEEGNSC</sequence>
<evidence type="ECO:0000313" key="2">
    <source>
        <dbReference type="EMBL" id="KAL2869513.1"/>
    </source>
</evidence>